<name>A0A1Y3GG87_9EURY</name>
<evidence type="ECO:0000313" key="2">
    <source>
        <dbReference type="Proteomes" id="UP000195137"/>
    </source>
</evidence>
<protein>
    <submittedName>
        <fullName evidence="1">Uncharacterized protein</fullName>
    </submittedName>
</protein>
<accession>A0A1Y3GG87</accession>
<keyword evidence="2" id="KW-1185">Reference proteome</keyword>
<evidence type="ECO:0000313" key="1">
    <source>
        <dbReference type="EMBL" id="OUJ19323.1"/>
    </source>
</evidence>
<dbReference type="AlphaFoldDB" id="A0A1Y3GG87"/>
<organism evidence="1 2">
    <name type="scientific">Methanonatronarchaeum thermophilum</name>
    <dbReference type="NCBI Taxonomy" id="1927129"/>
    <lineage>
        <taxon>Archaea</taxon>
        <taxon>Methanobacteriati</taxon>
        <taxon>Methanobacteriota</taxon>
        <taxon>Methanonatronarchaeia</taxon>
        <taxon>Methanonatronarchaeales</taxon>
        <taxon>Methanonatronarchaeaceae</taxon>
        <taxon>Methanonatronarchaeum</taxon>
    </lineage>
</organism>
<dbReference type="EMBL" id="MRZU01000003">
    <property type="protein sequence ID" value="OUJ19323.1"/>
    <property type="molecule type" value="Genomic_DNA"/>
</dbReference>
<comment type="caution">
    <text evidence="1">The sequence shown here is derived from an EMBL/GenBank/DDBJ whole genome shotgun (WGS) entry which is preliminary data.</text>
</comment>
<sequence>MKSKLVVRKIIKKFIISIEEIQNKQDERDDKNLIAE</sequence>
<dbReference type="Proteomes" id="UP000195137">
    <property type="component" value="Unassembled WGS sequence"/>
</dbReference>
<proteinExistence type="predicted"/>
<gene>
    <name evidence="1" type="ORF">AMET1_0979</name>
</gene>
<reference evidence="1 2" key="1">
    <citation type="submission" date="2016-12" db="EMBL/GenBank/DDBJ databases">
        <title>Discovery of methanogenic haloarchaea.</title>
        <authorList>
            <person name="Sorokin D.Y."/>
            <person name="Makarova K.S."/>
            <person name="Abbas B."/>
            <person name="Ferrer M."/>
            <person name="Golyshin P.N."/>
        </authorList>
    </citation>
    <scope>NUCLEOTIDE SEQUENCE [LARGE SCALE GENOMIC DNA]</scope>
    <source>
        <strain evidence="1">AMET1</strain>
    </source>
</reference>